<name>A0A7W6E0J4_9RHOB</name>
<dbReference type="AlphaFoldDB" id="A0A7W6E0J4"/>
<evidence type="ECO:0000256" key="1">
    <source>
        <dbReference type="SAM" id="Phobius"/>
    </source>
</evidence>
<organism evidence="2 3">
    <name type="scientific">Sulfitobacter undariae</name>
    <dbReference type="NCBI Taxonomy" id="1563671"/>
    <lineage>
        <taxon>Bacteria</taxon>
        <taxon>Pseudomonadati</taxon>
        <taxon>Pseudomonadota</taxon>
        <taxon>Alphaproteobacteria</taxon>
        <taxon>Rhodobacterales</taxon>
        <taxon>Roseobacteraceae</taxon>
        <taxon>Sulfitobacter</taxon>
    </lineage>
</organism>
<keyword evidence="1" id="KW-1133">Transmembrane helix</keyword>
<feature type="transmembrane region" description="Helical" evidence="1">
    <location>
        <begin position="103"/>
        <end position="124"/>
    </location>
</feature>
<protein>
    <submittedName>
        <fullName evidence="2">Putative membrane protein</fullName>
    </submittedName>
</protein>
<feature type="transmembrane region" description="Helical" evidence="1">
    <location>
        <begin position="7"/>
        <end position="27"/>
    </location>
</feature>
<reference evidence="2 3" key="1">
    <citation type="submission" date="2020-08" db="EMBL/GenBank/DDBJ databases">
        <title>Genomic Encyclopedia of Type Strains, Phase IV (KMG-IV): sequencing the most valuable type-strain genomes for metagenomic binning, comparative biology and taxonomic classification.</title>
        <authorList>
            <person name="Goeker M."/>
        </authorList>
    </citation>
    <scope>NUCLEOTIDE SEQUENCE [LARGE SCALE GENOMIC DNA]</scope>
    <source>
        <strain evidence="2 3">DSM 102234</strain>
    </source>
</reference>
<feature type="transmembrane region" description="Helical" evidence="1">
    <location>
        <begin position="47"/>
        <end position="71"/>
    </location>
</feature>
<keyword evidence="1" id="KW-0472">Membrane</keyword>
<sequence length="135" mass="14946">MNSSPHIIDVMLGLFGASLVAILTMYVGGQFFDWDITHDKPVWLGLFVYFAYGGLMAAIVSICALLLWVILCWKKSSIGWWIPPVLGSILIGGLMGIAVNMAYFIFGLVTGFCAGLTFWLISVGRKNRVFLMFKN</sequence>
<comment type="caution">
    <text evidence="2">The sequence shown here is derived from an EMBL/GenBank/DDBJ whole genome shotgun (WGS) entry which is preliminary data.</text>
</comment>
<evidence type="ECO:0000313" key="2">
    <source>
        <dbReference type="EMBL" id="MBB3992498.1"/>
    </source>
</evidence>
<keyword evidence="1" id="KW-0812">Transmembrane</keyword>
<keyword evidence="3" id="KW-1185">Reference proteome</keyword>
<evidence type="ECO:0000313" key="3">
    <source>
        <dbReference type="Proteomes" id="UP000530268"/>
    </source>
</evidence>
<feature type="transmembrane region" description="Helical" evidence="1">
    <location>
        <begin position="78"/>
        <end position="97"/>
    </location>
</feature>
<proteinExistence type="predicted"/>
<gene>
    <name evidence="2" type="ORF">GGR95_000117</name>
</gene>
<dbReference type="EMBL" id="JACIEI010000001">
    <property type="protein sequence ID" value="MBB3992498.1"/>
    <property type="molecule type" value="Genomic_DNA"/>
</dbReference>
<accession>A0A7W6E0J4</accession>
<dbReference type="Proteomes" id="UP000530268">
    <property type="component" value="Unassembled WGS sequence"/>
</dbReference>